<feature type="transmembrane region" description="Helical" evidence="1">
    <location>
        <begin position="95"/>
        <end position="115"/>
    </location>
</feature>
<feature type="domain" description="SigF-like NTF2-like" evidence="2">
    <location>
        <begin position="23"/>
        <end position="174"/>
    </location>
</feature>
<sequence length="186" mass="21556">MAQTTNLPGDLKTLKDGVAGLYNSHSPVDEIRANVKRFYAHDVRFEDPMTAVPTSRLLFIQFVLLRYLFHSYWSLENHALFDEARRTLVIDHLVFYRFFWFLPSITIRTFTLLVLEKRRKPSGNGDEDEDEDGQWVVVSHQDHWSFRSVLEGLPVVGSAYRLLKTVFGYLSSIAFALIFRQAALLN</sequence>
<dbReference type="Proteomes" id="UP000011083">
    <property type="component" value="Unassembled WGS sequence"/>
</dbReference>
<dbReference type="Pfam" id="PF24840">
    <property type="entry name" value="NTF2_SigF"/>
    <property type="match status" value="1"/>
</dbReference>
<dbReference type="InterPro" id="IPR057514">
    <property type="entry name" value="NTF2_SigF"/>
</dbReference>
<keyword evidence="1" id="KW-0812">Transmembrane</keyword>
<evidence type="ECO:0000259" key="2">
    <source>
        <dbReference type="Pfam" id="PF24840"/>
    </source>
</evidence>
<keyword evidence="1" id="KW-0472">Membrane</keyword>
<feature type="transmembrane region" description="Helical" evidence="1">
    <location>
        <begin position="166"/>
        <end position="183"/>
    </location>
</feature>
<gene>
    <name evidence="3" type="ORF">ACA1_035510</name>
</gene>
<dbReference type="KEGG" id="acan:ACA1_035510"/>
<keyword evidence="4" id="KW-1185">Reference proteome</keyword>
<dbReference type="AlphaFoldDB" id="L8HCW2"/>
<name>L8HCW2_ACACF</name>
<protein>
    <recommendedName>
        <fullName evidence="2">SigF-like NTF2-like domain-containing protein</fullName>
    </recommendedName>
</protein>
<dbReference type="GeneID" id="14923149"/>
<organism evidence="3 4">
    <name type="scientific">Acanthamoeba castellanii (strain ATCC 30010 / Neff)</name>
    <dbReference type="NCBI Taxonomy" id="1257118"/>
    <lineage>
        <taxon>Eukaryota</taxon>
        <taxon>Amoebozoa</taxon>
        <taxon>Discosea</taxon>
        <taxon>Longamoebia</taxon>
        <taxon>Centramoebida</taxon>
        <taxon>Acanthamoebidae</taxon>
        <taxon>Acanthamoeba</taxon>
    </lineage>
</organism>
<proteinExistence type="predicted"/>
<reference evidence="3 4" key="1">
    <citation type="journal article" date="2013" name="Genome Biol.">
        <title>Genome of Acanthamoeba castellanii highlights extensive lateral gene transfer and early evolution of tyrosine kinase signaling.</title>
        <authorList>
            <person name="Clarke M."/>
            <person name="Lohan A.J."/>
            <person name="Liu B."/>
            <person name="Lagkouvardos I."/>
            <person name="Roy S."/>
            <person name="Zafar N."/>
            <person name="Bertelli C."/>
            <person name="Schilde C."/>
            <person name="Kianianmomeni A."/>
            <person name="Burglin T.R."/>
            <person name="Frech C."/>
            <person name="Turcotte B."/>
            <person name="Kopec K.O."/>
            <person name="Synnott J.M."/>
            <person name="Choo C."/>
            <person name="Paponov I."/>
            <person name="Finkler A."/>
            <person name="Soon Heng Tan C."/>
            <person name="Hutchins A.P."/>
            <person name="Weinmeier T."/>
            <person name="Rattei T."/>
            <person name="Chu J.S."/>
            <person name="Gimenez G."/>
            <person name="Irimia M."/>
            <person name="Rigden D.J."/>
            <person name="Fitzpatrick D.A."/>
            <person name="Lorenzo-Morales J."/>
            <person name="Bateman A."/>
            <person name="Chiu C.H."/>
            <person name="Tang P."/>
            <person name="Hegemann P."/>
            <person name="Fromm H."/>
            <person name="Raoult D."/>
            <person name="Greub G."/>
            <person name="Miranda-Saavedra D."/>
            <person name="Chen N."/>
            <person name="Nash P."/>
            <person name="Ginger M.L."/>
            <person name="Horn M."/>
            <person name="Schaap P."/>
            <person name="Caler L."/>
            <person name="Loftus B."/>
        </authorList>
    </citation>
    <scope>NUCLEOTIDE SEQUENCE [LARGE SCALE GENOMIC DNA]</scope>
    <source>
        <strain evidence="3 4">Neff</strain>
    </source>
</reference>
<dbReference type="VEuPathDB" id="AmoebaDB:ACA1_035510"/>
<dbReference type="EMBL" id="KB007886">
    <property type="protein sequence ID" value="ELR22221.1"/>
    <property type="molecule type" value="Genomic_DNA"/>
</dbReference>
<evidence type="ECO:0000256" key="1">
    <source>
        <dbReference type="SAM" id="Phobius"/>
    </source>
</evidence>
<dbReference type="RefSeq" id="XP_004348735.1">
    <property type="nucleotide sequence ID" value="XM_004348685.1"/>
</dbReference>
<evidence type="ECO:0000313" key="4">
    <source>
        <dbReference type="Proteomes" id="UP000011083"/>
    </source>
</evidence>
<keyword evidence="1" id="KW-1133">Transmembrane helix</keyword>
<accession>L8HCW2</accession>
<evidence type="ECO:0000313" key="3">
    <source>
        <dbReference type="EMBL" id="ELR22221.1"/>
    </source>
</evidence>